<accession>A0A928KWG6</accession>
<feature type="chain" id="PRO_5039148153" description="Lipoprotein" evidence="1">
    <location>
        <begin position="26"/>
        <end position="148"/>
    </location>
</feature>
<evidence type="ECO:0000256" key="1">
    <source>
        <dbReference type="SAM" id="SignalP"/>
    </source>
</evidence>
<sequence length="148" mass="16387">MRTKRIAILCLALAFGVVLSACTSAAPPSQNPFPVGVARDELLYESKEDFNSVEVYRQKGRLVINAKSEAEFFDGAQFLVETTGSPTPEDVTVQWTTLGGGTEKTENNDRILAEISVRENGTVIFDRKINFLKKAFEAVEDVLKKRSK</sequence>
<gene>
    <name evidence="2" type="ORF">E7512_07490</name>
</gene>
<evidence type="ECO:0008006" key="4">
    <source>
        <dbReference type="Google" id="ProtNLM"/>
    </source>
</evidence>
<organism evidence="2 3">
    <name type="scientific">Faecalispora sporosphaeroides</name>
    <dbReference type="NCBI Taxonomy" id="1549"/>
    <lineage>
        <taxon>Bacteria</taxon>
        <taxon>Bacillati</taxon>
        <taxon>Bacillota</taxon>
        <taxon>Clostridia</taxon>
        <taxon>Eubacteriales</taxon>
        <taxon>Oscillospiraceae</taxon>
        <taxon>Faecalispora</taxon>
    </lineage>
</organism>
<comment type="caution">
    <text evidence="2">The sequence shown here is derived from an EMBL/GenBank/DDBJ whole genome shotgun (WGS) entry which is preliminary data.</text>
</comment>
<reference evidence="2" key="1">
    <citation type="submission" date="2019-04" db="EMBL/GenBank/DDBJ databases">
        <title>Evolution of Biomass-Degrading Anaerobic Consortia Revealed by Metagenomics.</title>
        <authorList>
            <person name="Peng X."/>
        </authorList>
    </citation>
    <scope>NUCLEOTIDE SEQUENCE</scope>
    <source>
        <strain evidence="2">SIG551</strain>
    </source>
</reference>
<dbReference type="AlphaFoldDB" id="A0A928KWG6"/>
<keyword evidence="1" id="KW-0732">Signal</keyword>
<feature type="signal peptide" evidence="1">
    <location>
        <begin position="1"/>
        <end position="25"/>
    </location>
</feature>
<evidence type="ECO:0000313" key="3">
    <source>
        <dbReference type="Proteomes" id="UP000754750"/>
    </source>
</evidence>
<dbReference type="RefSeq" id="WP_326840337.1">
    <property type="nucleotide sequence ID" value="NZ_JBKWRC010000002.1"/>
</dbReference>
<protein>
    <recommendedName>
        <fullName evidence="4">Lipoprotein</fullName>
    </recommendedName>
</protein>
<dbReference type="PROSITE" id="PS51257">
    <property type="entry name" value="PROKAR_LIPOPROTEIN"/>
    <property type="match status" value="1"/>
</dbReference>
<name>A0A928KWG6_9FIRM</name>
<evidence type="ECO:0000313" key="2">
    <source>
        <dbReference type="EMBL" id="MBE6833406.1"/>
    </source>
</evidence>
<dbReference type="Proteomes" id="UP000754750">
    <property type="component" value="Unassembled WGS sequence"/>
</dbReference>
<dbReference type="EMBL" id="SVNY01000003">
    <property type="protein sequence ID" value="MBE6833406.1"/>
    <property type="molecule type" value="Genomic_DNA"/>
</dbReference>
<proteinExistence type="predicted"/>